<protein>
    <submittedName>
        <fullName evidence="9">Uncharacterized protein</fullName>
    </submittedName>
</protein>
<dbReference type="InterPro" id="IPR025405">
    <property type="entry name" value="DUF4131"/>
</dbReference>
<evidence type="ECO:0000259" key="7">
    <source>
        <dbReference type="Pfam" id="PF03772"/>
    </source>
</evidence>
<dbReference type="EMBL" id="MHJM01000010">
    <property type="protein sequence ID" value="OGY68030.1"/>
    <property type="molecule type" value="Genomic_DNA"/>
</dbReference>
<feature type="transmembrane region" description="Helical" evidence="6">
    <location>
        <begin position="356"/>
        <end position="378"/>
    </location>
</feature>
<dbReference type="NCBIfam" id="TIGR00360">
    <property type="entry name" value="ComEC_N-term"/>
    <property type="match status" value="1"/>
</dbReference>
<name>A0A1G1ZWA5_9BACT</name>
<evidence type="ECO:0000256" key="3">
    <source>
        <dbReference type="ARBA" id="ARBA00022692"/>
    </source>
</evidence>
<keyword evidence="3 6" id="KW-0812">Transmembrane</keyword>
<feature type="domain" description="DUF4131" evidence="8">
    <location>
        <begin position="27"/>
        <end position="142"/>
    </location>
</feature>
<feature type="transmembrane region" description="Helical" evidence="6">
    <location>
        <begin position="384"/>
        <end position="409"/>
    </location>
</feature>
<evidence type="ECO:0000256" key="2">
    <source>
        <dbReference type="ARBA" id="ARBA00022475"/>
    </source>
</evidence>
<proteinExistence type="predicted"/>
<feature type="transmembrane region" description="Helical" evidence="6">
    <location>
        <begin position="416"/>
        <end position="436"/>
    </location>
</feature>
<comment type="subcellular location">
    <subcellularLocation>
        <location evidence="1">Cell membrane</location>
        <topology evidence="1">Multi-pass membrane protein</topology>
    </subcellularLocation>
</comment>
<evidence type="ECO:0000256" key="4">
    <source>
        <dbReference type="ARBA" id="ARBA00022989"/>
    </source>
</evidence>
<accession>A0A1G1ZWA5</accession>
<dbReference type="InterPro" id="IPR004477">
    <property type="entry name" value="ComEC_N"/>
</dbReference>
<organism evidence="9 10">
    <name type="scientific">Candidatus Harrisonbacteria bacterium RIFCSPLOWO2_02_FULL_45_10c</name>
    <dbReference type="NCBI Taxonomy" id="1798410"/>
    <lineage>
        <taxon>Bacteria</taxon>
        <taxon>Candidatus Harrisoniibacteriota</taxon>
    </lineage>
</organism>
<evidence type="ECO:0000256" key="6">
    <source>
        <dbReference type="SAM" id="Phobius"/>
    </source>
</evidence>
<feature type="transmembrane region" description="Helical" evidence="6">
    <location>
        <begin position="6"/>
        <end position="22"/>
    </location>
</feature>
<keyword evidence="5 6" id="KW-0472">Membrane</keyword>
<dbReference type="InterPro" id="IPR052159">
    <property type="entry name" value="Competence_DNA_uptake"/>
</dbReference>
<dbReference type="Proteomes" id="UP000176284">
    <property type="component" value="Unassembled WGS sequence"/>
</dbReference>
<evidence type="ECO:0000259" key="8">
    <source>
        <dbReference type="Pfam" id="PF13567"/>
    </source>
</evidence>
<feature type="transmembrane region" description="Helical" evidence="6">
    <location>
        <begin position="51"/>
        <end position="68"/>
    </location>
</feature>
<dbReference type="AlphaFoldDB" id="A0A1G1ZWA5"/>
<reference evidence="9 10" key="1">
    <citation type="journal article" date="2016" name="Nat. Commun.">
        <title>Thousands of microbial genomes shed light on interconnected biogeochemical processes in an aquifer system.</title>
        <authorList>
            <person name="Anantharaman K."/>
            <person name="Brown C.T."/>
            <person name="Hug L.A."/>
            <person name="Sharon I."/>
            <person name="Castelle C.J."/>
            <person name="Probst A.J."/>
            <person name="Thomas B.C."/>
            <person name="Singh A."/>
            <person name="Wilkins M.J."/>
            <person name="Karaoz U."/>
            <person name="Brodie E.L."/>
            <person name="Williams K.H."/>
            <person name="Hubbard S.S."/>
            <person name="Banfield J.F."/>
        </authorList>
    </citation>
    <scope>NUCLEOTIDE SEQUENCE [LARGE SCALE GENOMIC DNA]</scope>
</reference>
<dbReference type="PANTHER" id="PTHR30619">
    <property type="entry name" value="DNA INTERNALIZATION/COMPETENCE PROTEIN COMEC/REC2"/>
    <property type="match status" value="1"/>
</dbReference>
<feature type="domain" description="ComEC/Rec2-related protein" evidence="7">
    <location>
        <begin position="202"/>
        <end position="461"/>
    </location>
</feature>
<dbReference type="Pfam" id="PF03772">
    <property type="entry name" value="Competence"/>
    <property type="match status" value="1"/>
</dbReference>
<feature type="transmembrane region" description="Helical" evidence="6">
    <location>
        <begin position="317"/>
        <end position="335"/>
    </location>
</feature>
<evidence type="ECO:0000313" key="9">
    <source>
        <dbReference type="EMBL" id="OGY68030.1"/>
    </source>
</evidence>
<evidence type="ECO:0000256" key="1">
    <source>
        <dbReference type="ARBA" id="ARBA00004651"/>
    </source>
</evidence>
<dbReference type="STRING" id="1798410.A3H63_01680"/>
<dbReference type="GO" id="GO:0005886">
    <property type="term" value="C:plasma membrane"/>
    <property type="evidence" value="ECO:0007669"/>
    <property type="project" value="UniProtKB-SubCell"/>
</dbReference>
<evidence type="ECO:0000313" key="10">
    <source>
        <dbReference type="Proteomes" id="UP000176284"/>
    </source>
</evidence>
<gene>
    <name evidence="9" type="ORF">A3H63_01680</name>
</gene>
<feature type="transmembrane region" description="Helical" evidence="6">
    <location>
        <begin position="442"/>
        <end position="463"/>
    </location>
</feature>
<evidence type="ECO:0000256" key="5">
    <source>
        <dbReference type="ARBA" id="ARBA00023136"/>
    </source>
</evidence>
<keyword evidence="2" id="KW-1003">Cell membrane</keyword>
<feature type="transmembrane region" description="Helical" evidence="6">
    <location>
        <begin position="255"/>
        <end position="287"/>
    </location>
</feature>
<dbReference type="PANTHER" id="PTHR30619:SF1">
    <property type="entry name" value="RECOMBINATION PROTEIN 2"/>
    <property type="match status" value="1"/>
</dbReference>
<sequence length="471" mass="51055">MAIYRVVFWSGTAFLSGILLASINRPLIAGIAIFSASTAIIYFLFRRNFLFGFLALGIIAGVFYYRAFERIQMNSVLIPFGTESEIRGLVIERELRPSSQRAVVELTDPWRGKIQITARRYSELNYGDIITAQGAIDPLVPERADYFLKNGIFGTMDFPDIAVSESGKGNAVKSALLNIKDKIVATFNKALPADKAALLSGITLGYRSDFSKELTEQMRLSGTTHLTALSGYNIMVIILAVTAVTGRYFSKNLSFLITAAAVVLFVIMAGAEASIVRAAIMGVIAAVGERLQRLRSADAAVMVTATAMVLFNPRLLVFDLGFQLSFLALLGIIYLKPALQNFFKSNQPGIWSWRENAFTTAAAQLAVAPLILGTFGTFSLTALFANVLVLEVIPITMALGFIIGGAGFLSQFLAGVAGLPASIFLGYALWVIGVFARFTLPITVAAMPIAFVFLYYALLAGFIRKYAKAAL</sequence>
<comment type="caution">
    <text evidence="9">The sequence shown here is derived from an EMBL/GenBank/DDBJ whole genome shotgun (WGS) entry which is preliminary data.</text>
</comment>
<keyword evidence="4 6" id="KW-1133">Transmembrane helix</keyword>
<feature type="transmembrane region" description="Helical" evidence="6">
    <location>
        <begin position="226"/>
        <end position="249"/>
    </location>
</feature>
<dbReference type="Pfam" id="PF13567">
    <property type="entry name" value="DUF4131"/>
    <property type="match status" value="1"/>
</dbReference>